<dbReference type="InterPro" id="IPR029060">
    <property type="entry name" value="PIN-like_dom_sf"/>
</dbReference>
<keyword evidence="11" id="KW-1185">Reference proteome</keyword>
<protein>
    <recommendedName>
        <fullName evidence="8">Ribonuclease VapC</fullName>
        <shortName evidence="8">RNase VapC</shortName>
        <ecNumber evidence="8">3.1.-.-</ecNumber>
    </recommendedName>
    <alternativeName>
        <fullName evidence="8">Toxin VapC</fullName>
    </alternativeName>
</protein>
<keyword evidence="8" id="KW-0800">Toxin</keyword>
<organism evidence="10 11">
    <name type="scientific">Blastococcus carthaginiensis</name>
    <dbReference type="NCBI Taxonomy" id="3050034"/>
    <lineage>
        <taxon>Bacteria</taxon>
        <taxon>Bacillati</taxon>
        <taxon>Actinomycetota</taxon>
        <taxon>Actinomycetes</taxon>
        <taxon>Geodermatophilales</taxon>
        <taxon>Geodermatophilaceae</taxon>
        <taxon>Blastococcus</taxon>
    </lineage>
</organism>
<dbReference type="Pfam" id="PF01850">
    <property type="entry name" value="PIN"/>
    <property type="match status" value="1"/>
</dbReference>
<evidence type="ECO:0000256" key="4">
    <source>
        <dbReference type="ARBA" id="ARBA00022723"/>
    </source>
</evidence>
<reference evidence="11" key="1">
    <citation type="submission" date="2023-05" db="EMBL/GenBank/DDBJ databases">
        <title>Draft genome of Pseudofrankia sp. BMG5.37.</title>
        <authorList>
            <person name="Gtari M."/>
            <person name="Ghodhbane F."/>
            <person name="Sbissi I."/>
        </authorList>
    </citation>
    <scope>NUCLEOTIDE SEQUENCE [LARGE SCALE GENOMIC DNA]</scope>
    <source>
        <strain evidence="11">BMG 814</strain>
    </source>
</reference>
<evidence type="ECO:0000256" key="5">
    <source>
        <dbReference type="ARBA" id="ARBA00022801"/>
    </source>
</evidence>
<evidence type="ECO:0000256" key="7">
    <source>
        <dbReference type="ARBA" id="ARBA00038093"/>
    </source>
</evidence>
<dbReference type="RefSeq" id="WP_306001639.1">
    <property type="nucleotide sequence ID" value="NZ_JASNFN010000037.1"/>
</dbReference>
<keyword evidence="2 8" id="KW-1277">Toxin-antitoxin system</keyword>
<evidence type="ECO:0000256" key="1">
    <source>
        <dbReference type="ARBA" id="ARBA00001946"/>
    </source>
</evidence>
<dbReference type="CDD" id="cd18768">
    <property type="entry name" value="PIN_MtVapC4-C5-like"/>
    <property type="match status" value="1"/>
</dbReference>
<keyword evidence="4 8" id="KW-0479">Metal-binding</keyword>
<feature type="binding site" evidence="8">
    <location>
        <position position="7"/>
    </location>
    <ligand>
        <name>Mg(2+)</name>
        <dbReference type="ChEBI" id="CHEBI:18420"/>
    </ligand>
</feature>
<evidence type="ECO:0000256" key="3">
    <source>
        <dbReference type="ARBA" id="ARBA00022722"/>
    </source>
</evidence>
<dbReference type="EC" id="3.1.-.-" evidence="8"/>
<evidence type="ECO:0000313" key="11">
    <source>
        <dbReference type="Proteomes" id="UP001233673"/>
    </source>
</evidence>
<keyword evidence="3 8" id="KW-0540">Nuclease</keyword>
<dbReference type="SUPFAM" id="SSF88723">
    <property type="entry name" value="PIN domain-like"/>
    <property type="match status" value="1"/>
</dbReference>
<dbReference type="InterPro" id="IPR002716">
    <property type="entry name" value="PIN_dom"/>
</dbReference>
<dbReference type="PANTHER" id="PTHR33653:SF1">
    <property type="entry name" value="RIBONUCLEASE VAPC2"/>
    <property type="match status" value="1"/>
</dbReference>
<keyword evidence="6 8" id="KW-0460">Magnesium</keyword>
<gene>
    <name evidence="8" type="primary">vapC</name>
    <name evidence="10" type="ORF">QOZ88_20975</name>
</gene>
<dbReference type="HAMAP" id="MF_00265">
    <property type="entry name" value="VapC_Nob1"/>
    <property type="match status" value="1"/>
</dbReference>
<dbReference type="InterPro" id="IPR022907">
    <property type="entry name" value="VapC_family"/>
</dbReference>
<comment type="similarity">
    <text evidence="7 8">Belongs to the PINc/VapC protein family.</text>
</comment>
<dbReference type="EMBL" id="JASNFN010000037">
    <property type="protein sequence ID" value="MDP5185113.1"/>
    <property type="molecule type" value="Genomic_DNA"/>
</dbReference>
<evidence type="ECO:0000256" key="2">
    <source>
        <dbReference type="ARBA" id="ARBA00022649"/>
    </source>
</evidence>
<evidence type="ECO:0000256" key="6">
    <source>
        <dbReference type="ARBA" id="ARBA00022842"/>
    </source>
</evidence>
<proteinExistence type="inferred from homology"/>
<sequence>MTRGLLDTSVFIAREGRRLDSAQLPEQVAVSVITYGELRAGVLAATDLSVRSRRLSTLQAVAELNPLPIDAAVADAWAELRLRIAQAGRRMNVNDTWIAATALAHDVPVVSQDADFDVLAGISPLRVVRV</sequence>
<dbReference type="InterPro" id="IPR050556">
    <property type="entry name" value="Type_II_TA_system_RNase"/>
</dbReference>
<accession>A0ABT9IHQ1</accession>
<evidence type="ECO:0000259" key="9">
    <source>
        <dbReference type="Pfam" id="PF01850"/>
    </source>
</evidence>
<dbReference type="Proteomes" id="UP001233673">
    <property type="component" value="Unassembled WGS sequence"/>
</dbReference>
<feature type="binding site" evidence="8">
    <location>
        <position position="95"/>
    </location>
    <ligand>
        <name>Mg(2+)</name>
        <dbReference type="ChEBI" id="CHEBI:18420"/>
    </ligand>
</feature>
<feature type="domain" description="PIN" evidence="9">
    <location>
        <begin position="5"/>
        <end position="120"/>
    </location>
</feature>
<keyword evidence="5 8" id="KW-0378">Hydrolase</keyword>
<comment type="cofactor">
    <cofactor evidence="1 8">
        <name>Mg(2+)</name>
        <dbReference type="ChEBI" id="CHEBI:18420"/>
    </cofactor>
</comment>
<dbReference type="Gene3D" id="3.40.50.1010">
    <property type="entry name" value="5'-nuclease"/>
    <property type="match status" value="1"/>
</dbReference>
<dbReference type="PANTHER" id="PTHR33653">
    <property type="entry name" value="RIBONUCLEASE VAPC2"/>
    <property type="match status" value="1"/>
</dbReference>
<name>A0ABT9IHQ1_9ACTN</name>
<comment type="function">
    <text evidence="8">Toxic component of a toxin-antitoxin (TA) system. An RNase.</text>
</comment>
<comment type="caution">
    <text evidence="10">The sequence shown here is derived from an EMBL/GenBank/DDBJ whole genome shotgun (WGS) entry which is preliminary data.</text>
</comment>
<evidence type="ECO:0000313" key="10">
    <source>
        <dbReference type="EMBL" id="MDP5185113.1"/>
    </source>
</evidence>
<evidence type="ECO:0000256" key="8">
    <source>
        <dbReference type="HAMAP-Rule" id="MF_00265"/>
    </source>
</evidence>